<feature type="signal peptide" evidence="1">
    <location>
        <begin position="1"/>
        <end position="22"/>
    </location>
</feature>
<dbReference type="RefSeq" id="WP_067979693.1">
    <property type="nucleotide sequence ID" value="NZ_VMSD01000001.1"/>
</dbReference>
<dbReference type="Pfam" id="PF12079">
    <property type="entry name" value="DUF3558"/>
    <property type="match status" value="1"/>
</dbReference>
<reference evidence="2 3" key="1">
    <citation type="submission" date="2019-07" db="EMBL/GenBank/DDBJ databases">
        <title>Genomic Encyclopedia of Type Strains, Phase IV (KMG-IV): sequencing the most valuable type-strain genomes for metagenomic binning, comparative biology and taxonomic classification.</title>
        <authorList>
            <person name="Goeker M."/>
        </authorList>
    </citation>
    <scope>NUCLEOTIDE SEQUENCE [LARGE SCALE GENOMIC DNA]</scope>
    <source>
        <strain evidence="2 3">DSM 44831</strain>
    </source>
</reference>
<name>A0ABQ6YT94_9NOCA</name>
<dbReference type="Proteomes" id="UP000798951">
    <property type="component" value="Unassembled WGS sequence"/>
</dbReference>
<dbReference type="EMBL" id="VMSD01000001">
    <property type="protein sequence ID" value="KAF0848853.1"/>
    <property type="molecule type" value="Genomic_DNA"/>
</dbReference>
<accession>A0ABQ6YT94</accession>
<sequence length="185" mass="19648">MRTTRFATATAALLLTVTLVGCGEQVDGTALPAPDEDRGGGEKVNSDFDKLLRECELVAEAKIGEIVGNATYVESSFSGAVCMWNIADAPGGSAMATLNWYEMGTLNNEKTTNQKLGYLTGDITVQGRRALQVRRPNDNDSCGVTAPAADVGVIGWWINYRPGSAHPDPCAGAQKLVELTLDLAR</sequence>
<gene>
    <name evidence="2" type="ORF">FNL39_101284</name>
</gene>
<dbReference type="InterPro" id="IPR024520">
    <property type="entry name" value="DUF3558"/>
</dbReference>
<evidence type="ECO:0000313" key="3">
    <source>
        <dbReference type="Proteomes" id="UP000798951"/>
    </source>
</evidence>
<comment type="caution">
    <text evidence="2">The sequence shown here is derived from an EMBL/GenBank/DDBJ whole genome shotgun (WGS) entry which is preliminary data.</text>
</comment>
<proteinExistence type="predicted"/>
<protein>
    <submittedName>
        <fullName evidence="2">Uncharacterized protein DUF3558</fullName>
    </submittedName>
</protein>
<feature type="chain" id="PRO_5046182077" evidence="1">
    <location>
        <begin position="23"/>
        <end position="185"/>
    </location>
</feature>
<dbReference type="PROSITE" id="PS51257">
    <property type="entry name" value="PROKAR_LIPOPROTEIN"/>
    <property type="match status" value="1"/>
</dbReference>
<keyword evidence="1" id="KW-0732">Signal</keyword>
<evidence type="ECO:0000256" key="1">
    <source>
        <dbReference type="SAM" id="SignalP"/>
    </source>
</evidence>
<organism evidence="2 3">
    <name type="scientific">Nocardia caishijiensis</name>
    <dbReference type="NCBI Taxonomy" id="184756"/>
    <lineage>
        <taxon>Bacteria</taxon>
        <taxon>Bacillati</taxon>
        <taxon>Actinomycetota</taxon>
        <taxon>Actinomycetes</taxon>
        <taxon>Mycobacteriales</taxon>
        <taxon>Nocardiaceae</taxon>
        <taxon>Nocardia</taxon>
    </lineage>
</organism>
<evidence type="ECO:0000313" key="2">
    <source>
        <dbReference type="EMBL" id="KAF0848853.1"/>
    </source>
</evidence>
<keyword evidence="3" id="KW-1185">Reference proteome</keyword>